<keyword evidence="3" id="KW-0067">ATP-binding</keyword>
<evidence type="ECO:0000259" key="2">
    <source>
        <dbReference type="Pfam" id="PF10412"/>
    </source>
</evidence>
<protein>
    <submittedName>
        <fullName evidence="3">ATP-binding protein</fullName>
    </submittedName>
</protein>
<evidence type="ECO:0000313" key="3">
    <source>
        <dbReference type="EMBL" id="MBC2592763.1"/>
    </source>
</evidence>
<dbReference type="InterPro" id="IPR051162">
    <property type="entry name" value="T4SS_component"/>
</dbReference>
<dbReference type="InterPro" id="IPR027417">
    <property type="entry name" value="P-loop_NTPase"/>
</dbReference>
<dbReference type="AlphaFoldDB" id="A0A842H8A6"/>
<keyword evidence="4" id="KW-1185">Reference proteome</keyword>
<dbReference type="InterPro" id="IPR019476">
    <property type="entry name" value="T4SS_TraD_DNA-bd"/>
</dbReference>
<reference evidence="3 4" key="1">
    <citation type="submission" date="2020-07" db="EMBL/GenBank/DDBJ databases">
        <authorList>
            <person name="Feng X."/>
        </authorList>
    </citation>
    <scope>NUCLEOTIDE SEQUENCE [LARGE SCALE GENOMIC DNA]</scope>
    <source>
        <strain evidence="3 4">JCM31066</strain>
    </source>
</reference>
<organism evidence="3 4">
    <name type="scientific">Ruficoccus amylovorans</name>
    <dbReference type="NCBI Taxonomy" id="1804625"/>
    <lineage>
        <taxon>Bacteria</taxon>
        <taxon>Pseudomonadati</taxon>
        <taxon>Verrucomicrobiota</taxon>
        <taxon>Opitutia</taxon>
        <taxon>Puniceicoccales</taxon>
        <taxon>Cerasicoccaceae</taxon>
        <taxon>Ruficoccus</taxon>
    </lineage>
</organism>
<dbReference type="PANTHER" id="PTHR30121:SF11">
    <property type="entry name" value="AAA+ ATPASE DOMAIN-CONTAINING PROTEIN"/>
    <property type="match status" value="1"/>
</dbReference>
<feature type="domain" description="Type IV secretion system coupling protein TraD DNA-binding" evidence="2">
    <location>
        <begin position="386"/>
        <end position="696"/>
    </location>
</feature>
<dbReference type="Proteomes" id="UP000546464">
    <property type="component" value="Unassembled WGS sequence"/>
</dbReference>
<dbReference type="Pfam" id="PF10412">
    <property type="entry name" value="TrwB_AAD_bind"/>
    <property type="match status" value="1"/>
</dbReference>
<name>A0A842H8A6_9BACT</name>
<sequence>MAIEAALIQHSLPLLRGRSIERILAEEAGKGRSTFISQEPVSVTPPCRSLRNMGENHVPEPNVSHDYQSFRIWMSPGYEFDWVRSERFIKELLAVKGPVLFEIYGNEAGIQLQFGVSRADVDAVQVAFTAEHSTCQLTRANTCRFRNHLTQSSHFAFRDYYPVSVYHENLTCSSEFRYTPLEALLCALGRLPEDTTGFYQCIMQPATGVWHENVAVLYDLHYLHSSYREGNAPRYGMQLPSSELHMQAQRMERKAHPDKPMFAAALRIGVVSDTPISAAMMQSLCSFTGLFQHGSRALAYLSERDYSLSTDSQCRMLELGAVHRHGFIVNSQELAGLVHLFDSKVVAEHRLPIEFNTTLSPDPGELSEGVVIGMARSNGEDVPVCIASQLRERSVHLIGVSGSGKTSVMVNMALQDAGAGQGVVFIDPHGDAVRDILARLSEQELERTIWFDPGDPDYVPLWNPLALGAGANAHRLADDLLSSIERVSTAWGDRLAHILRNGLLGLIQAKPDATLSDLYDLIRKDSPEAKRLRTLIVNNATDETVRNFWKVDFLKDYQKGDLAAPKHKLHKLISSQPVFCQSECRINLPTIMNEGRILLVDLSSVGAETRKHLGSFMLTQVMIAALARSKVPYTERKPFGVFLDEAHLFVGPETIEDMIAQTRKYRIRLTLAHQYLKQFGRAAQIDALSTVGSTLIGRIDRNDAGYFAKDLSVHGITADNLVGLKKYHMVARLDTCVCTLKTRPLPEPVHTDLRGIIQDSYRKYYTPAKRRRQAGNGSSSAKSADEEFFYDEF</sequence>
<evidence type="ECO:0000256" key="1">
    <source>
        <dbReference type="SAM" id="MobiDB-lite"/>
    </source>
</evidence>
<dbReference type="GO" id="GO:0005524">
    <property type="term" value="F:ATP binding"/>
    <property type="evidence" value="ECO:0007669"/>
    <property type="project" value="UniProtKB-KW"/>
</dbReference>
<feature type="region of interest" description="Disordered" evidence="1">
    <location>
        <begin position="768"/>
        <end position="793"/>
    </location>
</feature>
<dbReference type="EMBL" id="JACHVB010000010">
    <property type="protein sequence ID" value="MBC2592763.1"/>
    <property type="molecule type" value="Genomic_DNA"/>
</dbReference>
<dbReference type="CDD" id="cd01127">
    <property type="entry name" value="TrwB_TraG_TraD_VirD4"/>
    <property type="match status" value="1"/>
</dbReference>
<keyword evidence="3" id="KW-0547">Nucleotide-binding</keyword>
<dbReference type="RefSeq" id="WP_185673783.1">
    <property type="nucleotide sequence ID" value="NZ_JACHVB010000010.1"/>
</dbReference>
<comment type="caution">
    <text evidence="3">The sequence shown here is derived from an EMBL/GenBank/DDBJ whole genome shotgun (WGS) entry which is preliminary data.</text>
</comment>
<dbReference type="SUPFAM" id="SSF52540">
    <property type="entry name" value="P-loop containing nucleoside triphosphate hydrolases"/>
    <property type="match status" value="1"/>
</dbReference>
<gene>
    <name evidence="3" type="ORF">H5P28_00670</name>
</gene>
<evidence type="ECO:0000313" key="4">
    <source>
        <dbReference type="Proteomes" id="UP000546464"/>
    </source>
</evidence>
<dbReference type="Gene3D" id="3.40.50.300">
    <property type="entry name" value="P-loop containing nucleotide triphosphate hydrolases"/>
    <property type="match status" value="2"/>
</dbReference>
<accession>A0A842H8A6</accession>
<proteinExistence type="predicted"/>
<dbReference type="PANTHER" id="PTHR30121">
    <property type="entry name" value="UNCHARACTERIZED PROTEIN YJGR-RELATED"/>
    <property type="match status" value="1"/>
</dbReference>